<dbReference type="InterPro" id="IPR037833">
    <property type="entry name" value="SNX27_PX"/>
</dbReference>
<dbReference type="OrthoDB" id="10036828at2759"/>
<dbReference type="SUPFAM" id="SSF51445">
    <property type="entry name" value="(Trans)glycosidases"/>
    <property type="match status" value="1"/>
</dbReference>
<dbReference type="Gene3D" id="1.20.80.60">
    <property type="match status" value="1"/>
</dbReference>
<evidence type="ECO:0000259" key="5">
    <source>
        <dbReference type="PROSITE" id="PS50200"/>
    </source>
</evidence>
<dbReference type="InterPro" id="IPR001683">
    <property type="entry name" value="PX_dom"/>
</dbReference>
<dbReference type="SMART" id="SM00312">
    <property type="entry name" value="PX"/>
    <property type="match status" value="1"/>
</dbReference>
<dbReference type="InterPro" id="IPR036871">
    <property type="entry name" value="PX_dom_sf"/>
</dbReference>
<dbReference type="Gene3D" id="3.20.20.80">
    <property type="entry name" value="Glycosidases"/>
    <property type="match status" value="1"/>
</dbReference>
<dbReference type="Pfam" id="PF01055">
    <property type="entry name" value="Glyco_hydro_31_2nd"/>
    <property type="match status" value="2"/>
</dbReference>
<dbReference type="CDD" id="cd13338">
    <property type="entry name" value="FERM-like_C_SNX27"/>
    <property type="match status" value="1"/>
</dbReference>
<feature type="compositionally biased region" description="Low complexity" evidence="2">
    <location>
        <begin position="595"/>
        <end position="607"/>
    </location>
</feature>
<dbReference type="InterPro" id="IPR001478">
    <property type="entry name" value="PDZ"/>
</dbReference>
<organism evidence="6 7">
    <name type="scientific">Eufriesea mexicana</name>
    <dbReference type="NCBI Taxonomy" id="516756"/>
    <lineage>
        <taxon>Eukaryota</taxon>
        <taxon>Metazoa</taxon>
        <taxon>Ecdysozoa</taxon>
        <taxon>Arthropoda</taxon>
        <taxon>Hexapoda</taxon>
        <taxon>Insecta</taxon>
        <taxon>Pterygota</taxon>
        <taxon>Neoptera</taxon>
        <taxon>Endopterygota</taxon>
        <taxon>Hymenoptera</taxon>
        <taxon>Apocrita</taxon>
        <taxon>Aculeata</taxon>
        <taxon>Apoidea</taxon>
        <taxon>Anthophila</taxon>
        <taxon>Apidae</taxon>
        <taxon>Eufriesea</taxon>
    </lineage>
</organism>
<dbReference type="Pfam" id="PF00788">
    <property type="entry name" value="RA"/>
    <property type="match status" value="1"/>
</dbReference>
<dbReference type="InterPro" id="IPR037835">
    <property type="entry name" value="SNX27_RA"/>
</dbReference>
<comment type="similarity">
    <text evidence="1">Belongs to the glycosyl hydrolase 31 family.</text>
</comment>
<dbReference type="Gene3D" id="2.60.40.1180">
    <property type="entry name" value="Golgi alpha-mannosidase II"/>
    <property type="match status" value="1"/>
</dbReference>
<dbReference type="PANTHER" id="PTHR43053">
    <property type="entry name" value="GLYCOSIDASE FAMILY 31"/>
    <property type="match status" value="1"/>
</dbReference>
<evidence type="ECO:0000259" key="4">
    <source>
        <dbReference type="PROSITE" id="PS50195"/>
    </source>
</evidence>
<reference evidence="6 7" key="1">
    <citation type="submission" date="2015-07" db="EMBL/GenBank/DDBJ databases">
        <title>The genome of Eufriesea mexicana.</title>
        <authorList>
            <person name="Pan H."/>
            <person name="Kapheim K."/>
        </authorList>
    </citation>
    <scope>NUCLEOTIDE SEQUENCE [LARGE SCALE GENOMIC DNA]</scope>
    <source>
        <strain evidence="6">0111107269</strain>
        <tissue evidence="6">Whole body</tissue>
    </source>
</reference>
<dbReference type="PANTHER" id="PTHR43053:SF6">
    <property type="entry name" value="SITS-BINDING PROTEIN"/>
    <property type="match status" value="1"/>
</dbReference>
<keyword evidence="7" id="KW-1185">Reference proteome</keyword>
<feature type="compositionally biased region" description="Basic and acidic residues" evidence="2">
    <location>
        <begin position="768"/>
        <end position="807"/>
    </location>
</feature>
<dbReference type="SUPFAM" id="SSF50156">
    <property type="entry name" value="PDZ domain-like"/>
    <property type="match status" value="1"/>
</dbReference>
<feature type="domain" description="PDZ" evidence="3">
    <location>
        <begin position="57"/>
        <end position="112"/>
    </location>
</feature>
<accession>A0A310SJ49</accession>
<dbReference type="GO" id="GO:0005975">
    <property type="term" value="P:carbohydrate metabolic process"/>
    <property type="evidence" value="ECO:0007669"/>
    <property type="project" value="InterPro"/>
</dbReference>
<dbReference type="PROSITE" id="PS50195">
    <property type="entry name" value="PX"/>
    <property type="match status" value="1"/>
</dbReference>
<dbReference type="FunFam" id="3.10.20.90:FF:000210">
    <property type="entry name" value="Putative Sorting nexin-27"/>
    <property type="match status" value="1"/>
</dbReference>
<dbReference type="PROSITE" id="PS50200">
    <property type="entry name" value="RA"/>
    <property type="match status" value="1"/>
</dbReference>
<evidence type="ECO:0000256" key="2">
    <source>
        <dbReference type="SAM" id="MobiDB-lite"/>
    </source>
</evidence>
<dbReference type="FunFam" id="3.30.1520.10:FF:000003">
    <property type="entry name" value="sorting nexin-27 isoform X2"/>
    <property type="match status" value="1"/>
</dbReference>
<dbReference type="InterPro" id="IPR013780">
    <property type="entry name" value="Glyco_hydro_b"/>
</dbReference>
<dbReference type="Pfam" id="PF21365">
    <property type="entry name" value="Glyco_hydro_31_3rd"/>
    <property type="match status" value="1"/>
</dbReference>
<dbReference type="Proteomes" id="UP000250275">
    <property type="component" value="Unassembled WGS sequence"/>
</dbReference>
<dbReference type="InterPro" id="IPR000159">
    <property type="entry name" value="RA_dom"/>
</dbReference>
<dbReference type="SMART" id="SM00228">
    <property type="entry name" value="PDZ"/>
    <property type="match status" value="1"/>
</dbReference>
<dbReference type="EMBL" id="KQ766694">
    <property type="protein sequence ID" value="OAD53590.1"/>
    <property type="molecule type" value="Genomic_DNA"/>
</dbReference>
<evidence type="ECO:0000313" key="6">
    <source>
        <dbReference type="EMBL" id="OAD53590.1"/>
    </source>
</evidence>
<feature type="domain" description="PX" evidence="4">
    <location>
        <begin position="123"/>
        <end position="244"/>
    </location>
</feature>
<dbReference type="CDD" id="cd06592">
    <property type="entry name" value="GH31_NET37"/>
    <property type="match status" value="1"/>
</dbReference>
<evidence type="ECO:0000259" key="3">
    <source>
        <dbReference type="PROSITE" id="PS50106"/>
    </source>
</evidence>
<proteinExistence type="inferred from homology"/>
<dbReference type="GO" id="GO:0016192">
    <property type="term" value="P:vesicle-mediated transport"/>
    <property type="evidence" value="ECO:0007669"/>
    <property type="project" value="UniProtKB-ARBA"/>
</dbReference>
<dbReference type="SUPFAM" id="SSF64268">
    <property type="entry name" value="PX domain"/>
    <property type="match status" value="1"/>
</dbReference>
<dbReference type="InterPro" id="IPR000322">
    <property type="entry name" value="Glyco_hydro_31_TIM"/>
</dbReference>
<sequence>MADCESEVQRLPAANEDVTRNANVTMITNGRVPQHPVSEGGQLRSINGELYAPLQHVSAVLPRGAAEKAGVRKGDRILEVNNVNVEGATHKQVVDLIKSGGDVLTLTVISVTPQEAEKLEPFEDLSYASVDYSEKRSLPISVPDYHVRERKHERYVVFNVHMAGRHLCSRRYREFAALHMVLKKKFIGFNFPKLPGKWPFQLSELQLDARRRGLEQYLEKVCAVRVIAESDIMQEFLADRLEEDGDLGPAVDLKVLLPDREVVTVTVAKAASVSDVYDAVCSRVGLDPETAKYFYLFEIVEYNFERKLQPHEHPHTLYVQNYSTASVTCLAIRRWLFNVNRPLSEQALTWVFWQTVDEVNRGHITAGERLYQLKALQDASRKHEYLKLAKELSGYGDIVFPHCPCDSRKEGHVVPAVGSAAFKLHAAKEDGTLESQVVEFQWNTITRWEVDEEGMAFCFQYTRQDNRPPRWLKLFTPYKVLLSIVDPWDVRVASVDPVGLAERRGVSLSILFPQQNGNTLQESLSSGKIVRIPSPWYKPVYSNVLERLPASGALETSSVEPTWVDPWHSSNRSSSGEKYCSPEPPQKSARKKVQNGGTTTRRNGGLRNDQKIPDDNGLIGTTPEITCDDFDHEHTGGTVARVRFVNEERPRSSTWGSRSDETNRAHKRNNLYLSKANHLSSVSYFENCDSSRDRDKLSVGNDRNTAVDVAENIEEKHCMLIKKNETLGHGFFEDEQLVNVVQNLVTSRYSPILNGTQKRSINRRIPCQRHESRKETDTIDTADKTAKATEVGEIREITDHGNTETRGPETLAIPHTRRIRKTSISMPSNLDEMEDLRIDGQKHAFVVYVRNIEERTPLLSMYEKDVKDHKYSSVHSVERALSDVGNIKLDVIKEVRFLLLDTTHRESLKLPNVLTSGCTFRREPPQNSQDRFESKMIPRYDVGSAMSLQRVPLQAPPRRKSRVISPMMNQKLGNDPMELSGGQSANSTITSVNSISSLLKEKLQLSIPQALRSSKKRQNADYRLRAFVGILFLCVVFLVGFAHIYYTQHVLQRAYFDKFRFNKNERVMHVYSSTEAEVIAARLGEGIPTDTGVFPCLSHHQKQDSVCLEWLQQARLYLAHTKLPDMHCYHVTWQSLGSYYNPKDCFDWSPKRGHWYGGGQVQNMPYPLERGRLELSPFVTGDITKHPFGNVLRRYFLNSKGATILVDSETPLYVSINANRSNNFCLQAKHDAFAYINHLTPFPQLNYTICATDNMKTLHSSMAEKSLCDGLKPDELHAIHSLLSEPVWQISPTSEAAVYNYTEDVIALGFLRQGHVLLSEEWQPSPGDFVLDEERFPSMEETINIIHRRGFRIVFTIQPFISTESINFRDAVSNRLLISERESGYRIPALTRYKQSNSVGVLDATNNKTLPWLQSKLESLITKYHVDSYYLDLGTAQDMPHYYKCEQPLTNPDHYKTIFINSILGSVPVIGVSGAISRPRTPVFVSLPPFSSSWKAIKTVIPTVLTYGMIGYPFIMPGAVGGDVALPMSDNNPDNDFEVNLPDKELYIRWLQLSTFLPVIRFTHLPSKYSDESVLEIAKRLTTLRQKTVTPLLKKYAKETLDTGLPIIRPLWMLDPADPACHVVVDEFSVGEELIVAPVLYSGSRQREVYLPAGVWRDGIDDSLRKGSRWIHNYRVAEDKVAYFVKMPDNTRF</sequence>
<protein>
    <submittedName>
        <fullName evidence="6">Sorting nexin-27</fullName>
    </submittedName>
</protein>
<dbReference type="Gene3D" id="3.10.20.90">
    <property type="entry name" value="Phosphatidylinositol 3-kinase Catalytic Subunit, Chain A, domain 1"/>
    <property type="match status" value="1"/>
</dbReference>
<dbReference type="InterPro" id="IPR017853">
    <property type="entry name" value="GH"/>
</dbReference>
<dbReference type="GO" id="GO:0007165">
    <property type="term" value="P:signal transduction"/>
    <property type="evidence" value="ECO:0007669"/>
    <property type="project" value="InterPro"/>
</dbReference>
<dbReference type="Gene3D" id="3.30.1520.10">
    <property type="entry name" value="Phox-like domain"/>
    <property type="match status" value="1"/>
</dbReference>
<feature type="region of interest" description="Disordered" evidence="2">
    <location>
        <begin position="559"/>
        <end position="632"/>
    </location>
</feature>
<dbReference type="PROSITE" id="PS50106">
    <property type="entry name" value="PDZ"/>
    <property type="match status" value="1"/>
</dbReference>
<dbReference type="InterPro" id="IPR036034">
    <property type="entry name" value="PDZ_sf"/>
</dbReference>
<dbReference type="InterPro" id="IPR050985">
    <property type="entry name" value="Alpha-glycosidase_related"/>
</dbReference>
<dbReference type="Pfam" id="PF00595">
    <property type="entry name" value="PDZ"/>
    <property type="match status" value="1"/>
</dbReference>
<dbReference type="GO" id="GO:0032266">
    <property type="term" value="F:phosphatidylinositol-3-phosphate binding"/>
    <property type="evidence" value="ECO:0007669"/>
    <property type="project" value="InterPro"/>
</dbReference>
<dbReference type="Pfam" id="PF00787">
    <property type="entry name" value="PX"/>
    <property type="match status" value="1"/>
</dbReference>
<dbReference type="CDD" id="cd06886">
    <property type="entry name" value="PX_SNX27"/>
    <property type="match status" value="1"/>
</dbReference>
<name>A0A310SJ49_9HYME</name>
<dbReference type="SUPFAM" id="SSF51011">
    <property type="entry name" value="Glycosyl hydrolase domain"/>
    <property type="match status" value="1"/>
</dbReference>
<dbReference type="InterPro" id="IPR048395">
    <property type="entry name" value="Glyco_hydro_31_C"/>
</dbReference>
<gene>
    <name evidence="6" type="ORF">WN48_09672</name>
</gene>
<feature type="domain" description="Ras-associating" evidence="5">
    <location>
        <begin position="249"/>
        <end position="337"/>
    </location>
</feature>
<dbReference type="Gene3D" id="2.30.42.10">
    <property type="match status" value="1"/>
</dbReference>
<feature type="region of interest" description="Disordered" evidence="2">
    <location>
        <begin position="768"/>
        <end position="809"/>
    </location>
</feature>
<evidence type="ECO:0000313" key="7">
    <source>
        <dbReference type="Proteomes" id="UP000250275"/>
    </source>
</evidence>
<dbReference type="GO" id="GO:0004553">
    <property type="term" value="F:hydrolase activity, hydrolyzing O-glycosyl compounds"/>
    <property type="evidence" value="ECO:0007669"/>
    <property type="project" value="InterPro"/>
</dbReference>
<evidence type="ECO:0000256" key="1">
    <source>
        <dbReference type="ARBA" id="ARBA00007806"/>
    </source>
</evidence>
<dbReference type="CDD" id="cd01777">
    <property type="entry name" value="FERM_F1_SNX27"/>
    <property type="match status" value="1"/>
</dbReference>
<dbReference type="InterPro" id="IPR037827">
    <property type="entry name" value="SNX27_FERM-like_dom"/>
</dbReference>